<sequence length="351" mass="38023">MKTVAVILAVLLVAAAAAVFVYRDHNLHADERMIARALDAGFVEKQADVNGATINYAEGPDNGPALLLVHGQGMEWEDYASVMPALAKRYHVFAVDCFGHGESAHEPAWYTCAANGDALIAFAAQVVDGPYIVSGHSSGGIIAAYVAANDAEHVVACVLEDPPLFRVTPEEAQEGAGTFAWFDGYTVAHSFLQQDQVAAYPAWYAEHSYLFGLFGGLQSMLADQTAAWCAAHPGEHAVNAWVPRAWTRGMYFMDDYDARFGDAFYDGSWMEGVYQEALLRAIECPTVYLKAITRYGDDGVLYAATTDDDAARVCTCLATCEYVEIDSGHDIHVEHAKEFVAAIDQAADLAE</sequence>
<dbReference type="eggNOG" id="COG0596">
    <property type="taxonomic scope" value="Bacteria"/>
</dbReference>
<keyword evidence="3" id="KW-1185">Reference proteome</keyword>
<dbReference type="HOGENOM" id="CLU_067813_0_0_11"/>
<evidence type="ECO:0000313" key="2">
    <source>
        <dbReference type="EMBL" id="ACV23597.1"/>
    </source>
</evidence>
<dbReference type="ESTHER" id="slahd-c7n2t9">
    <property type="family name" value="Zearalenone-hydrolase-fam2"/>
</dbReference>
<dbReference type="InterPro" id="IPR000073">
    <property type="entry name" value="AB_hydrolase_1"/>
</dbReference>
<evidence type="ECO:0000259" key="1">
    <source>
        <dbReference type="Pfam" id="PF00561"/>
    </source>
</evidence>
<feature type="domain" description="AB hydrolase-1" evidence="1">
    <location>
        <begin position="64"/>
        <end position="335"/>
    </location>
</feature>
<dbReference type="KEGG" id="shi:Shel_25920"/>
<accession>C7N2T9</accession>
<gene>
    <name evidence="2" type="ordered locus">Shel_25920</name>
</gene>
<keyword evidence="2" id="KW-0378">Hydrolase</keyword>
<dbReference type="AlphaFoldDB" id="C7N2T9"/>
<dbReference type="PANTHER" id="PTHR46438:SF2">
    <property type="entry name" value="ALPHA_BETA-HYDROLASES SUPERFAMILY PROTEIN"/>
    <property type="match status" value="1"/>
</dbReference>
<organism evidence="2 3">
    <name type="scientific">Slackia heliotrinireducens (strain ATCC 29202 / DSM 20476 / NCTC 11029 / RHS 1)</name>
    <name type="common">Peptococcus heliotrinreducens</name>
    <dbReference type="NCBI Taxonomy" id="471855"/>
    <lineage>
        <taxon>Bacteria</taxon>
        <taxon>Bacillati</taxon>
        <taxon>Actinomycetota</taxon>
        <taxon>Coriobacteriia</taxon>
        <taxon>Eggerthellales</taxon>
        <taxon>Eggerthellaceae</taxon>
        <taxon>Slackia</taxon>
    </lineage>
</organism>
<proteinExistence type="predicted"/>
<dbReference type="Gene3D" id="3.40.50.1820">
    <property type="entry name" value="alpha/beta hydrolase"/>
    <property type="match status" value="1"/>
</dbReference>
<dbReference type="EMBL" id="CP001684">
    <property type="protein sequence ID" value="ACV23597.1"/>
    <property type="molecule type" value="Genomic_DNA"/>
</dbReference>
<dbReference type="GO" id="GO:0016746">
    <property type="term" value="F:acyltransferase activity"/>
    <property type="evidence" value="ECO:0007669"/>
    <property type="project" value="UniProtKB-KW"/>
</dbReference>
<dbReference type="InterPro" id="IPR029058">
    <property type="entry name" value="AB_hydrolase_fold"/>
</dbReference>
<dbReference type="PANTHER" id="PTHR46438">
    <property type="entry name" value="ALPHA/BETA-HYDROLASES SUPERFAMILY PROTEIN"/>
    <property type="match status" value="1"/>
</dbReference>
<protein>
    <submittedName>
        <fullName evidence="2">Predicted hydrolase or acyltransferase of alpha/beta superfamily</fullName>
    </submittedName>
</protein>
<dbReference type="Pfam" id="PF00561">
    <property type="entry name" value="Abhydrolase_1"/>
    <property type="match status" value="1"/>
</dbReference>
<dbReference type="SUPFAM" id="SSF53474">
    <property type="entry name" value="alpha/beta-Hydrolases"/>
    <property type="match status" value="1"/>
</dbReference>
<dbReference type="GO" id="GO:0016787">
    <property type="term" value="F:hydrolase activity"/>
    <property type="evidence" value="ECO:0007669"/>
    <property type="project" value="UniProtKB-KW"/>
</dbReference>
<keyword evidence="2" id="KW-0012">Acyltransferase</keyword>
<keyword evidence="2" id="KW-0808">Transferase</keyword>
<reference evidence="2 3" key="1">
    <citation type="journal article" date="2009" name="Stand. Genomic Sci.">
        <title>Complete genome sequence of Slackia heliotrinireducens type strain (RHS 1).</title>
        <authorList>
            <person name="Pukall R."/>
            <person name="Lapidus A."/>
            <person name="Nolan M."/>
            <person name="Copeland A."/>
            <person name="Glavina Del Rio T."/>
            <person name="Lucas S."/>
            <person name="Chen F."/>
            <person name="Tice H."/>
            <person name="Cheng J.F."/>
            <person name="Chertkov O."/>
            <person name="Bruce D."/>
            <person name="Goodwin L."/>
            <person name="Kuske C."/>
            <person name="Brettin T."/>
            <person name="Detter J.C."/>
            <person name="Han C."/>
            <person name="Pitluck S."/>
            <person name="Pati A."/>
            <person name="Mavrommatis K."/>
            <person name="Ivanova N."/>
            <person name="Ovchinnikova G."/>
            <person name="Chen A."/>
            <person name="Palaniappan K."/>
            <person name="Schneider S."/>
            <person name="Rohde M."/>
            <person name="Chain P."/>
            <person name="D'haeseleer P."/>
            <person name="Goker M."/>
            <person name="Bristow J."/>
            <person name="Eisen J.A."/>
            <person name="Markowitz V."/>
            <person name="Kyrpides N.C."/>
            <person name="Klenk H.P."/>
            <person name="Hugenholtz P."/>
        </authorList>
    </citation>
    <scope>NUCLEOTIDE SEQUENCE [LARGE SCALE GENOMIC DNA]</scope>
    <source>
        <strain evidence="3">ATCC 29202 / DSM 20476 / NCTC 11029 / RHS 1</strain>
    </source>
</reference>
<dbReference type="RefSeq" id="WP_012799695.1">
    <property type="nucleotide sequence ID" value="NC_013165.1"/>
</dbReference>
<dbReference type="STRING" id="471855.Shel_25920"/>
<name>C7N2T9_SLAHD</name>
<evidence type="ECO:0000313" key="3">
    <source>
        <dbReference type="Proteomes" id="UP000002026"/>
    </source>
</evidence>
<dbReference type="Proteomes" id="UP000002026">
    <property type="component" value="Chromosome"/>
</dbReference>